<organism evidence="10 11">
    <name type="scientific">Alicyclobacillus acidocaldarius (strain Tc-4-1)</name>
    <name type="common">Bacillus acidocaldarius</name>
    <dbReference type="NCBI Taxonomy" id="1048834"/>
    <lineage>
        <taxon>Bacteria</taxon>
        <taxon>Bacillati</taxon>
        <taxon>Bacillota</taxon>
        <taxon>Bacilli</taxon>
        <taxon>Bacillales</taxon>
        <taxon>Alicyclobacillaceae</taxon>
        <taxon>Alicyclobacillus</taxon>
    </lineage>
</organism>
<dbReference type="PANTHER" id="PTHR33908:SF11">
    <property type="entry name" value="MEMBRANE PROTEIN"/>
    <property type="match status" value="1"/>
</dbReference>
<reference evidence="11" key="2">
    <citation type="submission" date="2011-06" db="EMBL/GenBank/DDBJ databases">
        <title>The complete genome sequence of Alicyclobacillus acidocaldarius sp. Tc-4-1.</title>
        <authorList>
            <person name="Chen Y."/>
            <person name="He Y."/>
            <person name="Dong Z."/>
            <person name="Hu S."/>
        </authorList>
    </citation>
    <scope>NUCLEOTIDE SEQUENCE [LARGE SCALE GENOMIC DNA]</scope>
    <source>
        <strain evidence="11">Tc-4-1</strain>
    </source>
</reference>
<keyword evidence="6 8" id="KW-1133">Transmembrane helix</keyword>
<dbReference type="InterPro" id="IPR038731">
    <property type="entry name" value="RgtA/B/C-like"/>
</dbReference>
<evidence type="ECO:0000256" key="8">
    <source>
        <dbReference type="SAM" id="Phobius"/>
    </source>
</evidence>
<evidence type="ECO:0000256" key="1">
    <source>
        <dbReference type="ARBA" id="ARBA00004651"/>
    </source>
</evidence>
<dbReference type="KEGG" id="aad:TC41_0427"/>
<gene>
    <name evidence="10" type="ordered locus">TC41_0427</name>
</gene>
<sequence length="449" mass="51660">MKFITGTGVITMRIRRTWLGAPAWLWLLALAPRLATIFVYGPHLTIHSDDEGYYRSALWLLQKGTFSYYTPDAPTVHMMPGITLLLAGILWVFGTGTVGLYAGKIVFTLIATLGIAGIYRAVSRISRPWVGAVVAAAIALYPPEVLVDTLFLTEPLFMAAFAWLFDFTFKVAESRRLRDVLGLAVLFMLAIYVRPNVALWVVLALIYFLMKGYPRPLFWRHLGAAVVVGLIFMVPWWIRNEMVFHRWILFTDDSWNPLLLGTFEGYGYPPPSNEGAIEHQLLREYPSLRPQSMHELTWFHLQKQIAFKRMGEWLKTNPSSFWTTYLWLKPQILWLRAYLPIPIFGITEASLRGLQTWVVDASIIGHFVAMVFARGRRRELLLVWLTLLYYTALFSFFFAFERYNVPIDWLMFSGVPLAVWALLRAIVGEERKRGRAKSGRGRSRRRAAR</sequence>
<dbReference type="EMBL" id="CP002902">
    <property type="protein sequence ID" value="AEJ42393.1"/>
    <property type="molecule type" value="Genomic_DNA"/>
</dbReference>
<dbReference type="GO" id="GO:0016763">
    <property type="term" value="F:pentosyltransferase activity"/>
    <property type="evidence" value="ECO:0007669"/>
    <property type="project" value="TreeGrafter"/>
</dbReference>
<dbReference type="Proteomes" id="UP000000292">
    <property type="component" value="Chromosome"/>
</dbReference>
<evidence type="ECO:0000256" key="6">
    <source>
        <dbReference type="ARBA" id="ARBA00022989"/>
    </source>
</evidence>
<keyword evidence="2" id="KW-1003">Cell membrane</keyword>
<evidence type="ECO:0000256" key="7">
    <source>
        <dbReference type="ARBA" id="ARBA00023136"/>
    </source>
</evidence>
<reference evidence="10 11" key="1">
    <citation type="journal article" date="2011" name="J. Bacteriol.">
        <title>Complete Genome Sequence of Alicyclobacillus acidocaldarius Strain Tc-4-1.</title>
        <authorList>
            <person name="Chen Y."/>
            <person name="He Y."/>
            <person name="Zhang B."/>
            <person name="Yang J."/>
            <person name="Li W."/>
            <person name="Dong Z."/>
            <person name="Hu S."/>
        </authorList>
    </citation>
    <scope>NUCLEOTIDE SEQUENCE [LARGE SCALE GENOMIC DNA]</scope>
    <source>
        <strain evidence="10 11">Tc-4-1</strain>
    </source>
</reference>
<name>F8IL13_ALIAT</name>
<evidence type="ECO:0000256" key="2">
    <source>
        <dbReference type="ARBA" id="ARBA00022475"/>
    </source>
</evidence>
<evidence type="ECO:0000313" key="10">
    <source>
        <dbReference type="EMBL" id="AEJ42393.1"/>
    </source>
</evidence>
<keyword evidence="5 8" id="KW-0812">Transmembrane</keyword>
<feature type="transmembrane region" description="Helical" evidence="8">
    <location>
        <begin position="105"/>
        <end position="122"/>
    </location>
</feature>
<evidence type="ECO:0000256" key="4">
    <source>
        <dbReference type="ARBA" id="ARBA00022679"/>
    </source>
</evidence>
<dbReference type="STRING" id="1048834.TC41_0427"/>
<evidence type="ECO:0000259" key="9">
    <source>
        <dbReference type="Pfam" id="PF13231"/>
    </source>
</evidence>
<dbReference type="Pfam" id="PF13231">
    <property type="entry name" value="PMT_2"/>
    <property type="match status" value="1"/>
</dbReference>
<dbReference type="PANTHER" id="PTHR33908">
    <property type="entry name" value="MANNOSYLTRANSFERASE YKCB-RELATED"/>
    <property type="match status" value="1"/>
</dbReference>
<feature type="transmembrane region" description="Helical" evidence="8">
    <location>
        <begin position="150"/>
        <end position="169"/>
    </location>
</feature>
<dbReference type="HOGENOM" id="CLU_048081_1_0_9"/>
<keyword evidence="3" id="KW-0328">Glycosyltransferase</keyword>
<evidence type="ECO:0000256" key="5">
    <source>
        <dbReference type="ARBA" id="ARBA00022692"/>
    </source>
</evidence>
<dbReference type="GO" id="GO:0009103">
    <property type="term" value="P:lipopolysaccharide biosynthetic process"/>
    <property type="evidence" value="ECO:0007669"/>
    <property type="project" value="UniProtKB-ARBA"/>
</dbReference>
<feature type="transmembrane region" description="Helical" evidence="8">
    <location>
        <begin position="75"/>
        <end position="93"/>
    </location>
</feature>
<protein>
    <recommendedName>
        <fullName evidence="9">Glycosyltransferase RgtA/B/C/D-like domain-containing protein</fullName>
    </recommendedName>
</protein>
<evidence type="ECO:0000313" key="11">
    <source>
        <dbReference type="Proteomes" id="UP000000292"/>
    </source>
</evidence>
<dbReference type="AlphaFoldDB" id="F8IL13"/>
<dbReference type="GO" id="GO:0005886">
    <property type="term" value="C:plasma membrane"/>
    <property type="evidence" value="ECO:0007669"/>
    <property type="project" value="UniProtKB-SubCell"/>
</dbReference>
<dbReference type="eggNOG" id="COG1807">
    <property type="taxonomic scope" value="Bacteria"/>
</dbReference>
<keyword evidence="4" id="KW-0808">Transferase</keyword>
<feature type="domain" description="Glycosyltransferase RgtA/B/C/D-like" evidence="9">
    <location>
        <begin position="80"/>
        <end position="238"/>
    </location>
</feature>
<proteinExistence type="predicted"/>
<feature type="transmembrane region" description="Helical" evidence="8">
    <location>
        <begin position="218"/>
        <end position="238"/>
    </location>
</feature>
<accession>F8IL13</accession>
<comment type="subcellular location">
    <subcellularLocation>
        <location evidence="1">Cell membrane</location>
        <topology evidence="1">Multi-pass membrane protein</topology>
    </subcellularLocation>
</comment>
<feature type="transmembrane region" description="Helical" evidence="8">
    <location>
        <begin position="406"/>
        <end position="427"/>
    </location>
</feature>
<dbReference type="InterPro" id="IPR050297">
    <property type="entry name" value="LipidA_mod_glycosyltrf_83"/>
</dbReference>
<feature type="transmembrane region" description="Helical" evidence="8">
    <location>
        <begin position="181"/>
        <end position="206"/>
    </location>
</feature>
<keyword evidence="7 8" id="KW-0472">Membrane</keyword>
<feature type="transmembrane region" description="Helical" evidence="8">
    <location>
        <begin position="380"/>
        <end position="400"/>
    </location>
</feature>
<dbReference type="PATRIC" id="fig|1048834.4.peg.397"/>
<evidence type="ECO:0000256" key="3">
    <source>
        <dbReference type="ARBA" id="ARBA00022676"/>
    </source>
</evidence>